<proteinExistence type="predicted"/>
<dbReference type="Gene3D" id="1.10.357.10">
    <property type="entry name" value="Tetracycline Repressor, domain 2"/>
    <property type="match status" value="1"/>
</dbReference>
<dbReference type="InterPro" id="IPR001647">
    <property type="entry name" value="HTH_TetR"/>
</dbReference>
<evidence type="ECO:0000256" key="3">
    <source>
        <dbReference type="ARBA" id="ARBA00023163"/>
    </source>
</evidence>
<name>A0A7X0KLZ3_9HYPH</name>
<dbReference type="PANTHER" id="PTHR30055:SF234">
    <property type="entry name" value="HTH-TYPE TRANSCRIPTIONAL REGULATOR BETI"/>
    <property type="match status" value="1"/>
</dbReference>
<feature type="domain" description="HTH tetR-type" evidence="5">
    <location>
        <begin position="19"/>
        <end position="79"/>
    </location>
</feature>
<feature type="DNA-binding region" description="H-T-H motif" evidence="4">
    <location>
        <begin position="42"/>
        <end position="61"/>
    </location>
</feature>
<keyword evidence="2 4" id="KW-0238">DNA-binding</keyword>
<evidence type="ECO:0000256" key="1">
    <source>
        <dbReference type="ARBA" id="ARBA00023015"/>
    </source>
</evidence>
<evidence type="ECO:0000256" key="2">
    <source>
        <dbReference type="ARBA" id="ARBA00023125"/>
    </source>
</evidence>
<comment type="caution">
    <text evidence="6">The sequence shown here is derived from an EMBL/GenBank/DDBJ whole genome shotgun (WGS) entry which is preliminary data.</text>
</comment>
<accession>A0A7X0KLZ3</accession>
<dbReference type="EMBL" id="JACHOU010000008">
    <property type="protein sequence ID" value="MBB6355587.1"/>
    <property type="molecule type" value="Genomic_DNA"/>
</dbReference>
<dbReference type="SUPFAM" id="SSF46689">
    <property type="entry name" value="Homeodomain-like"/>
    <property type="match status" value="1"/>
</dbReference>
<protein>
    <submittedName>
        <fullName evidence="6">AcrR family transcriptional regulator</fullName>
    </submittedName>
</protein>
<sequence>MTGSASRPASGRTALVRRLEQKERLFHAAVCVALENGFGKVTLDAVARQAGISKGGLLHHFSTKGELIRAMLRHYADAADDGNMVKAGGADQGAPDDVDPLAVAALVAAAEDTALLETINSRIGIRCTGPGGSGQRTTRLALTCGFANRLMLRER</sequence>
<keyword evidence="1" id="KW-0805">Transcription regulation</keyword>
<dbReference type="Proteomes" id="UP000536262">
    <property type="component" value="Unassembled WGS sequence"/>
</dbReference>
<evidence type="ECO:0000313" key="6">
    <source>
        <dbReference type="EMBL" id="MBB6355587.1"/>
    </source>
</evidence>
<evidence type="ECO:0000313" key="7">
    <source>
        <dbReference type="Proteomes" id="UP000536262"/>
    </source>
</evidence>
<reference evidence="6 7" key="1">
    <citation type="submission" date="2020-08" db="EMBL/GenBank/DDBJ databases">
        <title>Genomic Encyclopedia of Type Strains, Phase IV (KMG-IV): sequencing the most valuable type-strain genomes for metagenomic binning, comparative biology and taxonomic classification.</title>
        <authorList>
            <person name="Goeker M."/>
        </authorList>
    </citation>
    <scope>NUCLEOTIDE SEQUENCE [LARGE SCALE GENOMIC DNA]</scope>
    <source>
        <strain evidence="6 7">DSM 7051</strain>
    </source>
</reference>
<dbReference type="PANTHER" id="PTHR30055">
    <property type="entry name" value="HTH-TYPE TRANSCRIPTIONAL REGULATOR RUTR"/>
    <property type="match status" value="1"/>
</dbReference>
<dbReference type="Pfam" id="PF00440">
    <property type="entry name" value="TetR_N"/>
    <property type="match status" value="1"/>
</dbReference>
<dbReference type="AlphaFoldDB" id="A0A7X0KLZ3"/>
<evidence type="ECO:0000259" key="5">
    <source>
        <dbReference type="PROSITE" id="PS50977"/>
    </source>
</evidence>
<organism evidence="6 7">
    <name type="scientific">Aminobacter aganoensis</name>
    <dbReference type="NCBI Taxonomy" id="83264"/>
    <lineage>
        <taxon>Bacteria</taxon>
        <taxon>Pseudomonadati</taxon>
        <taxon>Pseudomonadota</taxon>
        <taxon>Alphaproteobacteria</taxon>
        <taxon>Hyphomicrobiales</taxon>
        <taxon>Phyllobacteriaceae</taxon>
        <taxon>Aminobacter</taxon>
    </lineage>
</organism>
<dbReference type="PROSITE" id="PS50977">
    <property type="entry name" value="HTH_TETR_2"/>
    <property type="match status" value="1"/>
</dbReference>
<keyword evidence="7" id="KW-1185">Reference proteome</keyword>
<dbReference type="PRINTS" id="PR00455">
    <property type="entry name" value="HTHTETR"/>
</dbReference>
<keyword evidence="3" id="KW-0804">Transcription</keyword>
<dbReference type="GO" id="GO:0000976">
    <property type="term" value="F:transcription cis-regulatory region binding"/>
    <property type="evidence" value="ECO:0007669"/>
    <property type="project" value="TreeGrafter"/>
</dbReference>
<dbReference type="InterPro" id="IPR050109">
    <property type="entry name" value="HTH-type_TetR-like_transc_reg"/>
</dbReference>
<evidence type="ECO:0000256" key="4">
    <source>
        <dbReference type="PROSITE-ProRule" id="PRU00335"/>
    </source>
</evidence>
<dbReference type="RefSeq" id="WP_082496533.1">
    <property type="nucleotide sequence ID" value="NZ_BAABEG010000001.1"/>
</dbReference>
<dbReference type="GO" id="GO:0003700">
    <property type="term" value="F:DNA-binding transcription factor activity"/>
    <property type="evidence" value="ECO:0007669"/>
    <property type="project" value="TreeGrafter"/>
</dbReference>
<dbReference type="InterPro" id="IPR009057">
    <property type="entry name" value="Homeodomain-like_sf"/>
</dbReference>
<gene>
    <name evidence="6" type="ORF">GGR00_003391</name>
</gene>